<organism evidence="4 5">
    <name type="scientific">Nonomuraea marmarensis</name>
    <dbReference type="NCBI Taxonomy" id="3351344"/>
    <lineage>
        <taxon>Bacteria</taxon>
        <taxon>Bacillati</taxon>
        <taxon>Actinomycetota</taxon>
        <taxon>Actinomycetes</taxon>
        <taxon>Streptosporangiales</taxon>
        <taxon>Streptosporangiaceae</taxon>
        <taxon>Nonomuraea</taxon>
    </lineage>
</organism>
<evidence type="ECO:0000259" key="2">
    <source>
        <dbReference type="Pfam" id="PF01408"/>
    </source>
</evidence>
<evidence type="ECO:0000259" key="3">
    <source>
        <dbReference type="Pfam" id="PF22725"/>
    </source>
</evidence>
<dbReference type="PANTHER" id="PTHR43818">
    <property type="entry name" value="BCDNA.GH03377"/>
    <property type="match status" value="1"/>
</dbReference>
<evidence type="ECO:0000313" key="5">
    <source>
        <dbReference type="Proteomes" id="UP001603978"/>
    </source>
</evidence>
<name>A0ABW7AHW2_9ACTN</name>
<dbReference type="Pfam" id="PF22725">
    <property type="entry name" value="GFO_IDH_MocA_C3"/>
    <property type="match status" value="1"/>
</dbReference>
<evidence type="ECO:0000256" key="1">
    <source>
        <dbReference type="ARBA" id="ARBA00023002"/>
    </source>
</evidence>
<keyword evidence="5" id="KW-1185">Reference proteome</keyword>
<dbReference type="EMBL" id="JBICRM010000018">
    <property type="protein sequence ID" value="MFG1706952.1"/>
    <property type="molecule type" value="Genomic_DNA"/>
</dbReference>
<dbReference type="RefSeq" id="WP_393170262.1">
    <property type="nucleotide sequence ID" value="NZ_JBICRM010000018.1"/>
</dbReference>
<protein>
    <submittedName>
        <fullName evidence="4">Gfo/Idh/MocA family protein</fullName>
    </submittedName>
</protein>
<evidence type="ECO:0000313" key="4">
    <source>
        <dbReference type="EMBL" id="MFG1706952.1"/>
    </source>
</evidence>
<feature type="domain" description="Gfo/Idh/MocA-like oxidoreductase N-terminal" evidence="2">
    <location>
        <begin position="5"/>
        <end position="120"/>
    </location>
</feature>
<dbReference type="InterPro" id="IPR055170">
    <property type="entry name" value="GFO_IDH_MocA-like_dom"/>
</dbReference>
<dbReference type="SUPFAM" id="SSF55347">
    <property type="entry name" value="Glyceraldehyde-3-phosphate dehydrogenase-like, C-terminal domain"/>
    <property type="match status" value="1"/>
</dbReference>
<dbReference type="Proteomes" id="UP001603978">
    <property type="component" value="Unassembled WGS sequence"/>
</dbReference>
<dbReference type="SUPFAM" id="SSF51735">
    <property type="entry name" value="NAD(P)-binding Rossmann-fold domains"/>
    <property type="match status" value="1"/>
</dbReference>
<dbReference type="Gene3D" id="3.40.50.720">
    <property type="entry name" value="NAD(P)-binding Rossmann-like Domain"/>
    <property type="match status" value="1"/>
</dbReference>
<accession>A0ABW7AHW2</accession>
<dbReference type="Gene3D" id="3.30.360.10">
    <property type="entry name" value="Dihydrodipicolinate Reductase, domain 2"/>
    <property type="match status" value="1"/>
</dbReference>
<feature type="domain" description="GFO/IDH/MocA-like oxidoreductase" evidence="3">
    <location>
        <begin position="132"/>
        <end position="266"/>
    </location>
</feature>
<dbReference type="InterPro" id="IPR050463">
    <property type="entry name" value="Gfo/Idh/MocA_oxidrdct_glycsds"/>
</dbReference>
<proteinExistence type="predicted"/>
<comment type="caution">
    <text evidence="4">The sequence shown here is derived from an EMBL/GenBank/DDBJ whole genome shotgun (WGS) entry which is preliminary data.</text>
</comment>
<dbReference type="InterPro" id="IPR000683">
    <property type="entry name" value="Gfo/Idh/MocA-like_OxRdtase_N"/>
</dbReference>
<reference evidence="4 5" key="1">
    <citation type="submission" date="2024-10" db="EMBL/GenBank/DDBJ databases">
        <authorList>
            <person name="Topkara A.R."/>
            <person name="Saygin H."/>
        </authorList>
    </citation>
    <scope>NUCLEOTIDE SEQUENCE [LARGE SCALE GENOMIC DNA]</scope>
    <source>
        <strain evidence="4 5">M3C6</strain>
    </source>
</reference>
<keyword evidence="1" id="KW-0560">Oxidoreductase</keyword>
<dbReference type="PANTHER" id="PTHR43818:SF11">
    <property type="entry name" value="BCDNA.GH03377"/>
    <property type="match status" value="1"/>
</dbReference>
<sequence>MGQPVNVGVVGCGAISAQYFRTIDRLPQLRLVAVADLDLDRAREAVRSYAGVDVLSVAELMADARIDVVLNLTIPAAHAEIALQAIAAGKDVYCEKPLAATAADAGRMLRAADAAQVRVGCAPDTVLGTGTQTARKAIDDGLIGRPVAATATMMTPGHERWHPNPDFYYAPGGGPLLDMGPYYVTSLVTLLGPVATVIGAASRTRAKRTIGSGPRRGEDIPVTVDTHVTGVLVHASGVLSTLVMSFDAAATKAPRIEVHGEEGSLVVPDPNHFDGDVLLSGVGDEGWRALPAAAGYVGAGRGVGLADFASTPAGEEPRAGGTLAFHVLDVMESLLASAHSGTAVHITSTCERPRPVALLDQVVPR</sequence>
<gene>
    <name evidence="4" type="ORF">ACFLIM_27540</name>
</gene>
<dbReference type="Pfam" id="PF01408">
    <property type="entry name" value="GFO_IDH_MocA"/>
    <property type="match status" value="1"/>
</dbReference>
<dbReference type="InterPro" id="IPR036291">
    <property type="entry name" value="NAD(P)-bd_dom_sf"/>
</dbReference>